<protein>
    <submittedName>
        <fullName evidence="9">Efflux RND transporter periplasmic adaptor subunit</fullName>
    </submittedName>
</protein>
<dbReference type="Gene3D" id="1.10.287.470">
    <property type="entry name" value="Helix hairpin bin"/>
    <property type="match status" value="1"/>
</dbReference>
<dbReference type="InterPro" id="IPR058627">
    <property type="entry name" value="MdtA-like_C"/>
</dbReference>
<comment type="similarity">
    <text evidence="2">Belongs to the membrane fusion protein (MFP) (TC 8.A.1) family.</text>
</comment>
<evidence type="ECO:0000259" key="8">
    <source>
        <dbReference type="Pfam" id="PF25967"/>
    </source>
</evidence>
<feature type="domain" description="Multidrug resistance protein MdtA-like beta-barrel" evidence="7">
    <location>
        <begin position="208"/>
        <end position="292"/>
    </location>
</feature>
<dbReference type="Pfam" id="PF25917">
    <property type="entry name" value="BSH_RND"/>
    <property type="match status" value="1"/>
</dbReference>
<feature type="chain" id="PRO_5045453633" evidence="4">
    <location>
        <begin position="21"/>
        <end position="371"/>
    </location>
</feature>
<evidence type="ECO:0000256" key="1">
    <source>
        <dbReference type="ARBA" id="ARBA00004519"/>
    </source>
</evidence>
<evidence type="ECO:0000313" key="10">
    <source>
        <dbReference type="Proteomes" id="UP001467690"/>
    </source>
</evidence>
<name>A0ABV1RN32_9ALTE</name>
<dbReference type="RefSeq" id="WP_350403345.1">
    <property type="nucleotide sequence ID" value="NZ_JBELOE010000287.1"/>
</dbReference>
<proteinExistence type="inferred from homology"/>
<dbReference type="EMBL" id="JBELOE010000287">
    <property type="protein sequence ID" value="MER2494335.1"/>
    <property type="molecule type" value="Genomic_DNA"/>
</dbReference>
<dbReference type="PANTHER" id="PTHR30158:SF3">
    <property type="entry name" value="MULTIDRUG EFFLUX PUMP SUBUNIT ACRA-RELATED"/>
    <property type="match status" value="1"/>
</dbReference>
<evidence type="ECO:0000256" key="4">
    <source>
        <dbReference type="SAM" id="SignalP"/>
    </source>
</evidence>
<reference evidence="9 10" key="1">
    <citation type="submission" date="2024-06" db="EMBL/GenBank/DDBJ databases">
        <authorList>
            <person name="Chen R.Y."/>
        </authorList>
    </citation>
    <scope>NUCLEOTIDE SEQUENCE [LARGE SCALE GENOMIC DNA]</scope>
    <source>
        <strain evidence="9 10">D2</strain>
    </source>
</reference>
<dbReference type="Pfam" id="PF25944">
    <property type="entry name" value="Beta-barrel_RND"/>
    <property type="match status" value="1"/>
</dbReference>
<keyword evidence="3" id="KW-0175">Coiled coil</keyword>
<keyword evidence="4" id="KW-0732">Signal</keyword>
<evidence type="ECO:0000259" key="6">
    <source>
        <dbReference type="Pfam" id="PF25917"/>
    </source>
</evidence>
<dbReference type="Proteomes" id="UP001467690">
    <property type="component" value="Unassembled WGS sequence"/>
</dbReference>
<feature type="signal peptide" evidence="4">
    <location>
        <begin position="1"/>
        <end position="20"/>
    </location>
</feature>
<dbReference type="Gene3D" id="2.40.50.100">
    <property type="match status" value="1"/>
</dbReference>
<dbReference type="InterPro" id="IPR058625">
    <property type="entry name" value="MdtA-like_BSH"/>
</dbReference>
<accession>A0ABV1RN32</accession>
<evidence type="ECO:0000259" key="5">
    <source>
        <dbReference type="Pfam" id="PF25876"/>
    </source>
</evidence>
<dbReference type="Pfam" id="PF25876">
    <property type="entry name" value="HH_MFP_RND"/>
    <property type="match status" value="1"/>
</dbReference>
<evidence type="ECO:0000256" key="3">
    <source>
        <dbReference type="SAM" id="Coils"/>
    </source>
</evidence>
<dbReference type="InterPro" id="IPR058626">
    <property type="entry name" value="MdtA-like_b-barrel"/>
</dbReference>
<evidence type="ECO:0000313" key="9">
    <source>
        <dbReference type="EMBL" id="MER2494335.1"/>
    </source>
</evidence>
<dbReference type="PANTHER" id="PTHR30158">
    <property type="entry name" value="ACRA/E-RELATED COMPONENT OF DRUG EFFLUX TRANSPORTER"/>
    <property type="match status" value="1"/>
</dbReference>
<sequence>MTRSSLYFAFLFVTSALVTACSEPAKPTAPQQQAQAVDIIEVESTTAVFSETIPAKAVAAKIAEVRPQVSGIIIKRNFVEGSQVKQGDTLYQIDDALFVANLASAKAQLRSTQAQLKNASAELERFKTLVSSKSVSQQQLDQAQANVDSLQAEIGIRQAQLKRTQTELEYSKVKAPIGGIIGKSKFTEGALVTAGQAAALTTITQLDPIYFDAAINSKNLLTIQKRIKSGELLQMQAPVSLLQGEQILRDDGHFLFNEVQVDAGTDSLILRTEFSNPDHFLLPGLFARVKLNFAQRKNSIMVPQKAIMFNAAGKASVYTVNAENKVELKQITLDQAFAKNWLVLEGLSAGDKVIVSGLQKIAPGVTVQVAE</sequence>
<dbReference type="PROSITE" id="PS51257">
    <property type="entry name" value="PROKAR_LIPOPROTEIN"/>
    <property type="match status" value="1"/>
</dbReference>
<dbReference type="Pfam" id="PF25967">
    <property type="entry name" value="RND-MFP_C"/>
    <property type="match status" value="1"/>
</dbReference>
<organism evidence="9 10">
    <name type="scientific">Catenovulum sediminis</name>
    <dbReference type="NCBI Taxonomy" id="1740262"/>
    <lineage>
        <taxon>Bacteria</taxon>
        <taxon>Pseudomonadati</taxon>
        <taxon>Pseudomonadota</taxon>
        <taxon>Gammaproteobacteria</taxon>
        <taxon>Alteromonadales</taxon>
        <taxon>Alteromonadaceae</taxon>
        <taxon>Catenovulum</taxon>
    </lineage>
</organism>
<comment type="caution">
    <text evidence="9">The sequence shown here is derived from an EMBL/GenBank/DDBJ whole genome shotgun (WGS) entry which is preliminary data.</text>
</comment>
<comment type="subcellular location">
    <subcellularLocation>
        <location evidence="1">Cell inner membrane</location>
        <topology evidence="1">Lipid-anchor</topology>
    </subcellularLocation>
</comment>
<dbReference type="SUPFAM" id="SSF111369">
    <property type="entry name" value="HlyD-like secretion proteins"/>
    <property type="match status" value="1"/>
</dbReference>
<dbReference type="NCBIfam" id="TIGR01730">
    <property type="entry name" value="RND_mfp"/>
    <property type="match status" value="1"/>
</dbReference>
<dbReference type="Gene3D" id="2.40.30.170">
    <property type="match status" value="1"/>
</dbReference>
<dbReference type="InterPro" id="IPR058624">
    <property type="entry name" value="MdtA-like_HH"/>
</dbReference>
<feature type="domain" description="Multidrug resistance protein MdtA-like C-terminal permuted SH3" evidence="8">
    <location>
        <begin position="298"/>
        <end position="360"/>
    </location>
</feature>
<dbReference type="Gene3D" id="2.40.420.20">
    <property type="match status" value="1"/>
</dbReference>
<feature type="coiled-coil region" evidence="3">
    <location>
        <begin position="102"/>
        <end position="160"/>
    </location>
</feature>
<dbReference type="InterPro" id="IPR006143">
    <property type="entry name" value="RND_pump_MFP"/>
</dbReference>
<evidence type="ECO:0000259" key="7">
    <source>
        <dbReference type="Pfam" id="PF25944"/>
    </source>
</evidence>
<evidence type="ECO:0000256" key="2">
    <source>
        <dbReference type="ARBA" id="ARBA00009477"/>
    </source>
</evidence>
<keyword evidence="10" id="KW-1185">Reference proteome</keyword>
<feature type="domain" description="Multidrug resistance protein MdtA-like alpha-helical hairpin" evidence="5">
    <location>
        <begin position="102"/>
        <end position="171"/>
    </location>
</feature>
<feature type="domain" description="Multidrug resistance protein MdtA-like barrel-sandwich hybrid" evidence="6">
    <location>
        <begin position="62"/>
        <end position="204"/>
    </location>
</feature>
<gene>
    <name evidence="9" type="ORF">ABS311_20875</name>
</gene>